<evidence type="ECO:0000256" key="1">
    <source>
        <dbReference type="SAM" id="MobiDB-lite"/>
    </source>
</evidence>
<evidence type="ECO:0000313" key="3">
    <source>
        <dbReference type="EMBL" id="EFO23685.1"/>
    </source>
</evidence>
<dbReference type="GeneID" id="9942204"/>
<reference evidence="3" key="1">
    <citation type="submission" date="2012-04" db="EMBL/GenBank/DDBJ databases">
        <title>The Genome Sequence of Loa loa.</title>
        <authorList>
            <consortium name="The Broad Institute Genome Sequencing Platform"/>
            <consortium name="Broad Institute Genome Sequencing Center for Infectious Disease"/>
            <person name="Nutman T.B."/>
            <person name="Fink D.L."/>
            <person name="Russ C."/>
            <person name="Young S."/>
            <person name="Zeng Q."/>
            <person name="Gargeya S."/>
            <person name="Alvarado L."/>
            <person name="Berlin A."/>
            <person name="Chapman S.B."/>
            <person name="Chen Z."/>
            <person name="Freedman E."/>
            <person name="Gellesch M."/>
            <person name="Goldberg J."/>
            <person name="Griggs A."/>
            <person name="Gujja S."/>
            <person name="Heilman E.R."/>
            <person name="Heiman D."/>
            <person name="Howarth C."/>
            <person name="Mehta T."/>
            <person name="Neiman D."/>
            <person name="Pearson M."/>
            <person name="Roberts A."/>
            <person name="Saif S."/>
            <person name="Shea T."/>
            <person name="Shenoy N."/>
            <person name="Sisk P."/>
            <person name="Stolte C."/>
            <person name="Sykes S."/>
            <person name="White J."/>
            <person name="Yandava C."/>
            <person name="Haas B."/>
            <person name="Henn M.R."/>
            <person name="Nusbaum C."/>
            <person name="Birren B."/>
        </authorList>
    </citation>
    <scope>NUCLEOTIDE SEQUENCE [LARGE SCALE GENOMIC DNA]</scope>
</reference>
<sequence length="124" mass="14568">MKMTHQEQSVKDYYSFGCRREEGREKTRSATKEEDTENDARNFGLRNQVDINELEWEPLRMSGILKTNFFLPHLNLFVTLLILGYLVKHLLWINHLSLTNASLVILRRINFEVACRGRNGRTEA</sequence>
<feature type="region of interest" description="Disordered" evidence="1">
    <location>
        <begin position="21"/>
        <end position="41"/>
    </location>
</feature>
<evidence type="ECO:0000256" key="2">
    <source>
        <dbReference type="SAM" id="Phobius"/>
    </source>
</evidence>
<keyword evidence="2" id="KW-1133">Transmembrane helix</keyword>
<organism evidence="3">
    <name type="scientific">Loa loa</name>
    <name type="common">Eye worm</name>
    <name type="synonym">Filaria loa</name>
    <dbReference type="NCBI Taxonomy" id="7209"/>
    <lineage>
        <taxon>Eukaryota</taxon>
        <taxon>Metazoa</taxon>
        <taxon>Ecdysozoa</taxon>
        <taxon>Nematoda</taxon>
        <taxon>Chromadorea</taxon>
        <taxon>Rhabditida</taxon>
        <taxon>Spirurina</taxon>
        <taxon>Spiruromorpha</taxon>
        <taxon>Filarioidea</taxon>
        <taxon>Onchocercidae</taxon>
        <taxon>Loa</taxon>
    </lineage>
</organism>
<dbReference type="InParanoid" id="A0A1S0U1E4"/>
<keyword evidence="2" id="KW-0472">Membrane</keyword>
<accession>A0A1S0U1E4</accession>
<dbReference type="AlphaFoldDB" id="A0A1S0U1E4"/>
<feature type="transmembrane region" description="Helical" evidence="2">
    <location>
        <begin position="69"/>
        <end position="87"/>
    </location>
</feature>
<protein>
    <submittedName>
        <fullName evidence="3">Uncharacterized protein</fullName>
    </submittedName>
</protein>
<dbReference type="KEGG" id="loa:LOAG_04797"/>
<gene>
    <name evidence="3" type="ORF">LOAG_04797</name>
</gene>
<proteinExistence type="predicted"/>
<keyword evidence="2" id="KW-0812">Transmembrane</keyword>
<feature type="compositionally biased region" description="Basic and acidic residues" evidence="1">
    <location>
        <begin position="21"/>
        <end position="33"/>
    </location>
</feature>
<dbReference type="RefSeq" id="XP_003140382.1">
    <property type="nucleotide sequence ID" value="XM_003140334.1"/>
</dbReference>
<dbReference type="EMBL" id="JH712140">
    <property type="protein sequence ID" value="EFO23685.1"/>
    <property type="molecule type" value="Genomic_DNA"/>
</dbReference>
<name>A0A1S0U1E4_LOALO</name>
<dbReference type="CTD" id="9942204"/>